<dbReference type="AlphaFoldDB" id="A0A538SFL2"/>
<gene>
    <name evidence="7" type="ORF">E6K73_08425</name>
</gene>
<dbReference type="PRINTS" id="PR00813">
    <property type="entry name" value="BCTERIALGSPG"/>
</dbReference>
<dbReference type="PANTHER" id="PTHR30093:SF44">
    <property type="entry name" value="TYPE II SECRETION SYSTEM CORE PROTEIN G"/>
    <property type="match status" value="1"/>
</dbReference>
<comment type="subcellular location">
    <subcellularLocation>
        <location evidence="1">Membrane</location>
        <topology evidence="1">Single-pass membrane protein</topology>
    </subcellularLocation>
</comment>
<proteinExistence type="predicted"/>
<name>A0A538SFL2_UNCEI</name>
<accession>A0A538SFL2</accession>
<keyword evidence="4 6" id="KW-1133">Transmembrane helix</keyword>
<evidence type="ECO:0000256" key="2">
    <source>
        <dbReference type="ARBA" id="ARBA00022481"/>
    </source>
</evidence>
<evidence type="ECO:0000256" key="6">
    <source>
        <dbReference type="SAM" id="Phobius"/>
    </source>
</evidence>
<sequence>MVNEKGFTLIELMIVVVVIGLLAAIAIPNYRASENRAREASVKSNMHTFQLAAEDFRVRNDSTYADNARDVAPLLLGSFRNPFERSTGEGRAWEDRASTSADPTARAGITSYADSGFGYSYNVKGYGSHGTLSLVLTTGD</sequence>
<comment type="caution">
    <text evidence="7">The sequence shown here is derived from an EMBL/GenBank/DDBJ whole genome shotgun (WGS) entry which is preliminary data.</text>
</comment>
<dbReference type="GO" id="GO:0015628">
    <property type="term" value="P:protein secretion by the type II secretion system"/>
    <property type="evidence" value="ECO:0007669"/>
    <property type="project" value="InterPro"/>
</dbReference>
<dbReference type="NCBIfam" id="TIGR02532">
    <property type="entry name" value="IV_pilin_GFxxxE"/>
    <property type="match status" value="1"/>
</dbReference>
<organism evidence="7 8">
    <name type="scientific">Eiseniibacteriota bacterium</name>
    <dbReference type="NCBI Taxonomy" id="2212470"/>
    <lineage>
        <taxon>Bacteria</taxon>
        <taxon>Candidatus Eiseniibacteriota</taxon>
    </lineage>
</organism>
<dbReference type="InterPro" id="IPR045584">
    <property type="entry name" value="Pilin-like"/>
</dbReference>
<dbReference type="EMBL" id="VBOT01000105">
    <property type="protein sequence ID" value="TMQ50156.1"/>
    <property type="molecule type" value="Genomic_DNA"/>
</dbReference>
<dbReference type="Gene3D" id="3.30.700.10">
    <property type="entry name" value="Glycoprotein, Type 4 Pilin"/>
    <property type="match status" value="1"/>
</dbReference>
<evidence type="ECO:0000313" key="8">
    <source>
        <dbReference type="Proteomes" id="UP000320184"/>
    </source>
</evidence>
<dbReference type="PANTHER" id="PTHR30093">
    <property type="entry name" value="GENERAL SECRETION PATHWAY PROTEIN G"/>
    <property type="match status" value="1"/>
</dbReference>
<reference evidence="7 8" key="1">
    <citation type="journal article" date="2019" name="Nat. Microbiol.">
        <title>Mediterranean grassland soil C-N compound turnover is dependent on rainfall and depth, and is mediated by genomically divergent microorganisms.</title>
        <authorList>
            <person name="Diamond S."/>
            <person name="Andeer P.F."/>
            <person name="Li Z."/>
            <person name="Crits-Christoph A."/>
            <person name="Burstein D."/>
            <person name="Anantharaman K."/>
            <person name="Lane K.R."/>
            <person name="Thomas B.C."/>
            <person name="Pan C."/>
            <person name="Northen T.R."/>
            <person name="Banfield J.F."/>
        </authorList>
    </citation>
    <scope>NUCLEOTIDE SEQUENCE [LARGE SCALE GENOMIC DNA]</scope>
    <source>
        <strain evidence="7">WS_3</strain>
    </source>
</reference>
<dbReference type="InterPro" id="IPR012902">
    <property type="entry name" value="N_methyl_site"/>
</dbReference>
<evidence type="ECO:0000313" key="7">
    <source>
        <dbReference type="EMBL" id="TMQ50156.1"/>
    </source>
</evidence>
<evidence type="ECO:0000256" key="5">
    <source>
        <dbReference type="ARBA" id="ARBA00023136"/>
    </source>
</evidence>
<protein>
    <submittedName>
        <fullName evidence="7">Prepilin-type N-terminal cleavage/methylation domain-containing protein</fullName>
    </submittedName>
</protein>
<keyword evidence="3 6" id="KW-0812">Transmembrane</keyword>
<evidence type="ECO:0000256" key="4">
    <source>
        <dbReference type="ARBA" id="ARBA00022989"/>
    </source>
</evidence>
<keyword evidence="2" id="KW-0488">Methylation</keyword>
<dbReference type="GO" id="GO:0015627">
    <property type="term" value="C:type II protein secretion system complex"/>
    <property type="evidence" value="ECO:0007669"/>
    <property type="project" value="InterPro"/>
</dbReference>
<dbReference type="PROSITE" id="PS00409">
    <property type="entry name" value="PROKAR_NTER_METHYL"/>
    <property type="match status" value="1"/>
</dbReference>
<dbReference type="GO" id="GO:0016020">
    <property type="term" value="C:membrane"/>
    <property type="evidence" value="ECO:0007669"/>
    <property type="project" value="UniProtKB-SubCell"/>
</dbReference>
<evidence type="ECO:0000256" key="3">
    <source>
        <dbReference type="ARBA" id="ARBA00022692"/>
    </source>
</evidence>
<evidence type="ECO:0000256" key="1">
    <source>
        <dbReference type="ARBA" id="ARBA00004167"/>
    </source>
</evidence>
<dbReference type="Proteomes" id="UP000320184">
    <property type="component" value="Unassembled WGS sequence"/>
</dbReference>
<dbReference type="Pfam" id="PF07963">
    <property type="entry name" value="N_methyl"/>
    <property type="match status" value="1"/>
</dbReference>
<dbReference type="SUPFAM" id="SSF54523">
    <property type="entry name" value="Pili subunits"/>
    <property type="match status" value="1"/>
</dbReference>
<dbReference type="InterPro" id="IPR000983">
    <property type="entry name" value="Bac_GSPG_pilin"/>
</dbReference>
<keyword evidence="5 6" id="KW-0472">Membrane</keyword>
<feature type="transmembrane region" description="Helical" evidence="6">
    <location>
        <begin position="6"/>
        <end position="27"/>
    </location>
</feature>